<comment type="similarity">
    <text evidence="1">Belongs to the thioesterase PaaI family.</text>
</comment>
<organism evidence="4 5">
    <name type="scientific">Vibrio qinghaiensis</name>
    <dbReference type="NCBI Taxonomy" id="2025808"/>
    <lineage>
        <taxon>Bacteria</taxon>
        <taxon>Pseudomonadati</taxon>
        <taxon>Pseudomonadota</taxon>
        <taxon>Gammaproteobacteria</taxon>
        <taxon>Vibrionales</taxon>
        <taxon>Vibrionaceae</taxon>
        <taxon>Vibrio</taxon>
    </lineage>
</organism>
<dbReference type="PANTHER" id="PTHR43240">
    <property type="entry name" value="1,4-DIHYDROXY-2-NAPHTHOYL-COA THIOESTERASE 1"/>
    <property type="match status" value="1"/>
</dbReference>
<dbReference type="InterPro" id="IPR003736">
    <property type="entry name" value="PAAI_dom"/>
</dbReference>
<evidence type="ECO:0000259" key="3">
    <source>
        <dbReference type="Pfam" id="PF03061"/>
    </source>
</evidence>
<reference evidence="4 5" key="1">
    <citation type="submission" date="2017-08" db="EMBL/GenBank/DDBJ databases">
        <title>The Vibrio qinghaiensis sp.-Q67 is a luminous bacteria isolated firstly from Qinghai lake, Qinghai province, China, which has been proved to be very sensitive to detect environmental and food pollutants. Therefore, complete genome analysis of V. qinghaiensis sp.-Q67 highlights the potential application of this strain on detection of hazards in the contaminated environments.</title>
        <authorList>
            <person name="Gong L."/>
        </authorList>
    </citation>
    <scope>NUCLEOTIDE SEQUENCE [LARGE SCALE GENOMIC DNA]</scope>
    <source>
        <strain evidence="4 5">Q67</strain>
    </source>
</reference>
<evidence type="ECO:0000313" key="4">
    <source>
        <dbReference type="EMBL" id="ASU23991.1"/>
    </source>
</evidence>
<dbReference type="CDD" id="cd03443">
    <property type="entry name" value="PaaI_thioesterase"/>
    <property type="match status" value="1"/>
</dbReference>
<dbReference type="KEGG" id="vqi:CCZ37_15605"/>
<dbReference type="NCBIfam" id="TIGR00369">
    <property type="entry name" value="unchar_dom_1"/>
    <property type="match status" value="1"/>
</dbReference>
<dbReference type="Pfam" id="PF03061">
    <property type="entry name" value="4HBT"/>
    <property type="match status" value="1"/>
</dbReference>
<evidence type="ECO:0000313" key="5">
    <source>
        <dbReference type="Proteomes" id="UP000215148"/>
    </source>
</evidence>
<dbReference type="GO" id="GO:0005829">
    <property type="term" value="C:cytosol"/>
    <property type="evidence" value="ECO:0007669"/>
    <property type="project" value="TreeGrafter"/>
</dbReference>
<dbReference type="GO" id="GO:0061522">
    <property type="term" value="F:1,4-dihydroxy-2-naphthoyl-CoA thioesterase activity"/>
    <property type="evidence" value="ECO:0007669"/>
    <property type="project" value="TreeGrafter"/>
</dbReference>
<protein>
    <submittedName>
        <fullName evidence="4">Esterase</fullName>
    </submittedName>
</protein>
<name>A0A223N285_9VIBR</name>
<dbReference type="AlphaFoldDB" id="A0A223N285"/>
<gene>
    <name evidence="4" type="ORF">CCZ37_15605</name>
</gene>
<sequence length="155" mass="17274">MRQKSMDIWKKPIDLITLNATSKNTLIEHLNIIYTDYTDHSLSATMPVCHFTHQPLGMLHGGASVVLAETLGSVAANFSVDQEHYCVGLDINANHVRAMREGMVIGTAIPIHLGISTQVWQINITDERERLVCTSRLTVAVQKIRNRSQAIKVDL</sequence>
<dbReference type="PANTHER" id="PTHR43240:SF5">
    <property type="entry name" value="1,4-DIHYDROXY-2-NAPHTHOYL-COA THIOESTERASE 1"/>
    <property type="match status" value="1"/>
</dbReference>
<dbReference type="FunFam" id="3.10.129.10:FF:000002">
    <property type="entry name" value="1,4-dihydroxy-2-naphthoyl-CoA hydrolase"/>
    <property type="match status" value="1"/>
</dbReference>
<dbReference type="SUPFAM" id="SSF54637">
    <property type="entry name" value="Thioesterase/thiol ester dehydrase-isomerase"/>
    <property type="match status" value="1"/>
</dbReference>
<accession>A0A223N285</accession>
<evidence type="ECO:0000256" key="2">
    <source>
        <dbReference type="ARBA" id="ARBA00022801"/>
    </source>
</evidence>
<dbReference type="Proteomes" id="UP000215148">
    <property type="component" value="Chromosome 2"/>
</dbReference>
<proteinExistence type="inferred from homology"/>
<evidence type="ECO:0000256" key="1">
    <source>
        <dbReference type="ARBA" id="ARBA00008324"/>
    </source>
</evidence>
<dbReference type="Gene3D" id="3.10.129.10">
    <property type="entry name" value="Hotdog Thioesterase"/>
    <property type="match status" value="1"/>
</dbReference>
<feature type="domain" description="Thioesterase" evidence="3">
    <location>
        <begin position="57"/>
        <end position="133"/>
    </location>
</feature>
<dbReference type="InterPro" id="IPR029069">
    <property type="entry name" value="HotDog_dom_sf"/>
</dbReference>
<dbReference type="InterPro" id="IPR006683">
    <property type="entry name" value="Thioestr_dom"/>
</dbReference>
<keyword evidence="5" id="KW-1185">Reference proteome</keyword>
<dbReference type="EMBL" id="CP022742">
    <property type="protein sequence ID" value="ASU23991.1"/>
    <property type="molecule type" value="Genomic_DNA"/>
</dbReference>
<keyword evidence="2" id="KW-0378">Hydrolase</keyword>